<feature type="compositionally biased region" description="Polar residues" evidence="1">
    <location>
        <begin position="94"/>
        <end position="117"/>
    </location>
</feature>
<feature type="compositionally biased region" description="Polar residues" evidence="1">
    <location>
        <begin position="1"/>
        <end position="34"/>
    </location>
</feature>
<gene>
    <name evidence="2" type="ORF">NLJ89_g4484</name>
</gene>
<feature type="compositionally biased region" description="Basic and acidic residues" evidence="1">
    <location>
        <begin position="118"/>
        <end position="128"/>
    </location>
</feature>
<protein>
    <submittedName>
        <fullName evidence="2">Uncharacterized protein</fullName>
    </submittedName>
</protein>
<accession>A0A9W8K2V5</accession>
<dbReference type="EMBL" id="JANKHO010000371">
    <property type="protein sequence ID" value="KAJ3510787.1"/>
    <property type="molecule type" value="Genomic_DNA"/>
</dbReference>
<dbReference type="OrthoDB" id="3070764at2759"/>
<dbReference type="AlphaFoldDB" id="A0A9W8K2V5"/>
<dbReference type="Proteomes" id="UP001148786">
    <property type="component" value="Unassembled WGS sequence"/>
</dbReference>
<comment type="caution">
    <text evidence="2">The sequence shown here is derived from an EMBL/GenBank/DDBJ whole genome shotgun (WGS) entry which is preliminary data.</text>
</comment>
<proteinExistence type="predicted"/>
<name>A0A9W8K2V5_9AGAR</name>
<keyword evidence="3" id="KW-1185">Reference proteome</keyword>
<evidence type="ECO:0000313" key="3">
    <source>
        <dbReference type="Proteomes" id="UP001148786"/>
    </source>
</evidence>
<evidence type="ECO:0000256" key="1">
    <source>
        <dbReference type="SAM" id="MobiDB-lite"/>
    </source>
</evidence>
<sequence length="498" mass="54929">MSSLSPESSVHADNSGHIQQGCNNNNTYTQNFLTVNIPPGSKRSKFSITQSTSPEGDSYQVDQEVESECESESASSNTTAPDSEIEEPLATPTPLKNASDQVSTTGKSTKIRQSVRWSESKQPEDAIPKRPANLRQQGYEESLYSGWYPATNVQLRDLMGVCKKKKLPLPKSTPKNIFAHLHSLPMDITGTSTAVFLWTVPSLGNSSRGIVVGDVGVFNALGSFEPKFNIFQDFEQNISEGLDPPPDFEKYTVPLEQVQDHDQLDGHQRQDLPVAANWFASSGLSFSSELRKATFKASGSSKSHGCGLHLPDGARRFWLRFGFLPQIKHYVAANAPAWYCYKNTGEDGLPLSRDHDELQNKSLVMVTSLWKAGNWFSVLTKGTISSSVKQLGSISATAQDVLDPTTKQRIYSYNLDSGFMISTGPEEARSGPDRYKDCIGIGGFQIKYRPNFSLMQRIQKVGDQFIDGTSIRSQSTLSSRTSRRSSLFQSLSINPTTH</sequence>
<feature type="compositionally biased region" description="Polar residues" evidence="1">
    <location>
        <begin position="46"/>
        <end position="55"/>
    </location>
</feature>
<evidence type="ECO:0000313" key="2">
    <source>
        <dbReference type="EMBL" id="KAJ3510787.1"/>
    </source>
</evidence>
<feature type="region of interest" description="Disordered" evidence="1">
    <location>
        <begin position="1"/>
        <end position="134"/>
    </location>
</feature>
<organism evidence="2 3">
    <name type="scientific">Agrocybe chaxingu</name>
    <dbReference type="NCBI Taxonomy" id="84603"/>
    <lineage>
        <taxon>Eukaryota</taxon>
        <taxon>Fungi</taxon>
        <taxon>Dikarya</taxon>
        <taxon>Basidiomycota</taxon>
        <taxon>Agaricomycotina</taxon>
        <taxon>Agaricomycetes</taxon>
        <taxon>Agaricomycetidae</taxon>
        <taxon>Agaricales</taxon>
        <taxon>Agaricineae</taxon>
        <taxon>Strophariaceae</taxon>
        <taxon>Agrocybe</taxon>
    </lineage>
</organism>
<reference evidence="2" key="1">
    <citation type="submission" date="2022-07" db="EMBL/GenBank/DDBJ databases">
        <title>Genome Sequence of Agrocybe chaxingu.</title>
        <authorList>
            <person name="Buettner E."/>
        </authorList>
    </citation>
    <scope>NUCLEOTIDE SEQUENCE</scope>
    <source>
        <strain evidence="2">MP-N11</strain>
    </source>
</reference>